<accession>A0A6L2JVA1</accession>
<feature type="region of interest" description="Disordered" evidence="1">
    <location>
        <begin position="1"/>
        <end position="21"/>
    </location>
</feature>
<proteinExistence type="predicted"/>
<organism evidence="2">
    <name type="scientific">Tanacetum cinerariifolium</name>
    <name type="common">Dalmatian daisy</name>
    <name type="synonym">Chrysanthemum cinerariifolium</name>
    <dbReference type="NCBI Taxonomy" id="118510"/>
    <lineage>
        <taxon>Eukaryota</taxon>
        <taxon>Viridiplantae</taxon>
        <taxon>Streptophyta</taxon>
        <taxon>Embryophyta</taxon>
        <taxon>Tracheophyta</taxon>
        <taxon>Spermatophyta</taxon>
        <taxon>Magnoliopsida</taxon>
        <taxon>eudicotyledons</taxon>
        <taxon>Gunneridae</taxon>
        <taxon>Pentapetalae</taxon>
        <taxon>asterids</taxon>
        <taxon>campanulids</taxon>
        <taxon>Asterales</taxon>
        <taxon>Asteraceae</taxon>
        <taxon>Asteroideae</taxon>
        <taxon>Anthemideae</taxon>
        <taxon>Anthemidinae</taxon>
        <taxon>Tanacetum</taxon>
    </lineage>
</organism>
<gene>
    <name evidence="2" type="ORF">Tci_012618</name>
</gene>
<dbReference type="EMBL" id="BKCJ010001330">
    <property type="protein sequence ID" value="GEU40640.1"/>
    <property type="molecule type" value="Genomic_DNA"/>
</dbReference>
<protein>
    <submittedName>
        <fullName evidence="2">Integrase, catalytic region, zinc finger, CCHC-type, peptidase aspartic, catalytic</fullName>
    </submittedName>
</protein>
<reference evidence="2" key="1">
    <citation type="journal article" date="2019" name="Sci. Rep.">
        <title>Draft genome of Tanacetum cinerariifolium, the natural source of mosquito coil.</title>
        <authorList>
            <person name="Yamashiro T."/>
            <person name="Shiraishi A."/>
            <person name="Satake H."/>
            <person name="Nakayama K."/>
        </authorList>
    </citation>
    <scope>NUCLEOTIDE SEQUENCE</scope>
</reference>
<evidence type="ECO:0000313" key="2">
    <source>
        <dbReference type="EMBL" id="GEU40640.1"/>
    </source>
</evidence>
<name>A0A6L2JVA1_TANCI</name>
<evidence type="ECO:0000256" key="1">
    <source>
        <dbReference type="SAM" id="MobiDB-lite"/>
    </source>
</evidence>
<dbReference type="AlphaFoldDB" id="A0A6L2JVA1"/>
<sequence length="255" mass="29234">MSNQSEDIQAAGSDTRPPMLDRTDFESWQQRIWLYFKGKDHGEYILQSIDEDPFKMGRGDRTKFKETILRVMLQEMKELRTELVMQMLDEGPVQDMAQKEDNTFQADQCYAFDSDVDEAPTAHTMFMANLSSANLVYDEAGPLYDSDTLSEVQDNDNSLDNMNEYHEEHKTQTNVQANDIVDSDAEYTSNGNIISYEQYVQDNEEQVVRSDVSSVTNDAVMMITNDIYEQDASLTAELAKYKELAEVYKKGPNLN</sequence>
<comment type="caution">
    <text evidence="2">The sequence shown here is derived from an EMBL/GenBank/DDBJ whole genome shotgun (WGS) entry which is preliminary data.</text>
</comment>